<dbReference type="Gene3D" id="2.130.10.10">
    <property type="entry name" value="YVTN repeat-like/Quinoprotein amine dehydrogenase"/>
    <property type="match status" value="1"/>
</dbReference>
<accession>A0AAV5QS18</accession>
<name>A0AAV5QS18_9ASCO</name>
<sequence length="1546" mass="175086">MAHLDSSEYISEDASCGWLGYSEMSILLSSIQQPNSILKSLYAPVFGPGENAAIIVKPNSLEFHKVDQNGLNQIHTMEFLDTIVDVCDYDMETKIKIGSLLIVLTKSLELWVIAYKEETKSFKIIEKLIITSSLPISSKLSICIFQNILAIQTHVGALEIVQLSKIENAVLKKLGSQKLSTTAKNSIFQQKSTATVDIESLKQIEIFRTEGNKYYVMTLKNSIPSGSLDFYSLDLSTSKISMFTTLGSFPEEAGSPNYIIKLTNNENQNSCGFIVNFLHKQYYLPPPNLATASLKNPVQNVENLIYEMIPLNTKSNPSLKLGQKKYNILQRNTILDSDDSSYKEIKEGLTILAHSITEVTHDASEENADIFTFKIFLVSSQNNILLLGFKVCLSSKAKPTSNASINSKSIDGFFRRRTPTLSRINVSDTLVQIKTWSLYDLSSPYNDRSNDFINQANCLSYIESGYFIATSSVSNSVIFHVDAIEPHIKPIQYLKEFNDGPILQLEYDENSEICAGGSNFQPLISRNLSNLYSVSGSLQSSEIKMFSRGLNAIEVTTRNEKPKIGPCFNLRDTLLQKKRSFETSYGGLHILYFEQIANESRITKPTSILDDNTGFLEFYLTRVTSENELSLEFIPCKFKEDTTSEENGLLRCGRIKELSFFEDRLVIIFEQELKVYNFADFGTHYYERLEYNAELSRSLERDPVSQIYLGSGNEIFLFCESEEKKYFRYLNLIENIDRELPVPTDVDISFGLNENTLVFDLEVDAVNEVFYLVICTFEGDNKVVKYKYSQIDPHLEFIKDFGFHKKSFFNSIAIDNIRDEVILLGTTSSRSLVIIKLHSIVSGFKNSKVINESDYLKYNLDDFSAEIIKSKSLRNTYYLKTPNANTVHLLNLHKQPSSPSISYELGILNFPFNHPNTTLYSEFEHQGKTYLMTDGFPNAQFFKVDAKMLMRKPCLEEGVRHRVAGDQQEGQEEEEDDDLIILTSNRKKNIIGDGIDKEISNQRNKCRKIVKQNTNMTASVDADGDTLLQILPDNTSFQEKSNFYTVIKSIELTDLIRKIIIMKQFNLMVVVTNKYPNSCEPKGNRLDKTVSTIKLLNLKSFELLSCNVLEGYEVVDLIDACYQKPKSTEIKGPAHVENILGFEDKTSVGLQKMLMNKFLVVSNCSGSTYREKNRDTGDLDDADVVNEFKLFSVITEEKTGIILESSYKNSSKSQFYSIHNFGYRLFLATGNKTGIFRINYRPSTRQFYIERTFEKRISRLFTDKITSINNMIMINDIYKGPMTFKLSSIKYTESKPAQSGPKDIYTVSDYAVANKYEDYEMSLRISIYELDQINEMASIDSCLTNSFLSQSVDLSNNLSVVFKKVGFKDKKLNIEKKTISKFNLGDNINVIEALPSYGCYPTMKFNGMITKQFIGEANGSDEFFSGNIASTIFPLSLVGSVIGGIYTLSLIDNKGAADLLKRLQDHLVGIFDASPKDDQSMAAFHKFRNPKVFGSVVEDEYTNFIDGTLFQKFLNLPMDQQKSHLANEDIEAMKRIISASTLGLGN</sequence>
<protein>
    <submittedName>
        <fullName evidence="1">Uncharacterized protein</fullName>
    </submittedName>
</protein>
<proteinExistence type="predicted"/>
<evidence type="ECO:0000313" key="2">
    <source>
        <dbReference type="Proteomes" id="UP001360560"/>
    </source>
</evidence>
<dbReference type="InterPro" id="IPR015943">
    <property type="entry name" value="WD40/YVTN_repeat-like_dom_sf"/>
</dbReference>
<dbReference type="GeneID" id="90075588"/>
<reference evidence="1 2" key="1">
    <citation type="journal article" date="2023" name="Elife">
        <title>Identification of key yeast species and microbe-microbe interactions impacting larval growth of Drosophila in the wild.</title>
        <authorList>
            <person name="Mure A."/>
            <person name="Sugiura Y."/>
            <person name="Maeda R."/>
            <person name="Honda K."/>
            <person name="Sakurai N."/>
            <person name="Takahashi Y."/>
            <person name="Watada M."/>
            <person name="Katoh T."/>
            <person name="Gotoh A."/>
            <person name="Gotoh Y."/>
            <person name="Taniguchi I."/>
            <person name="Nakamura K."/>
            <person name="Hayashi T."/>
            <person name="Katayama T."/>
            <person name="Uemura T."/>
            <person name="Hattori Y."/>
        </authorList>
    </citation>
    <scope>NUCLEOTIDE SEQUENCE [LARGE SCALE GENOMIC DNA]</scope>
    <source>
        <strain evidence="1 2">SC-9</strain>
    </source>
</reference>
<keyword evidence="2" id="KW-1185">Reference proteome</keyword>
<evidence type="ECO:0000313" key="1">
    <source>
        <dbReference type="EMBL" id="GMM37613.1"/>
    </source>
</evidence>
<gene>
    <name evidence="1" type="ORF">DASC09_049380</name>
</gene>
<organism evidence="1 2">
    <name type="scientific">Saccharomycopsis crataegensis</name>
    <dbReference type="NCBI Taxonomy" id="43959"/>
    <lineage>
        <taxon>Eukaryota</taxon>
        <taxon>Fungi</taxon>
        <taxon>Dikarya</taxon>
        <taxon>Ascomycota</taxon>
        <taxon>Saccharomycotina</taxon>
        <taxon>Saccharomycetes</taxon>
        <taxon>Saccharomycopsidaceae</taxon>
        <taxon>Saccharomycopsis</taxon>
    </lineage>
</organism>
<dbReference type="EMBL" id="BTFZ01000012">
    <property type="protein sequence ID" value="GMM37613.1"/>
    <property type="molecule type" value="Genomic_DNA"/>
</dbReference>
<dbReference type="Proteomes" id="UP001360560">
    <property type="component" value="Unassembled WGS sequence"/>
</dbReference>
<dbReference type="RefSeq" id="XP_064854609.1">
    <property type="nucleotide sequence ID" value="XM_064998537.1"/>
</dbReference>
<comment type="caution">
    <text evidence="1">The sequence shown here is derived from an EMBL/GenBank/DDBJ whole genome shotgun (WGS) entry which is preliminary data.</text>
</comment>